<dbReference type="PROSITE" id="PS51257">
    <property type="entry name" value="PROKAR_LIPOPROTEIN"/>
    <property type="match status" value="1"/>
</dbReference>
<dbReference type="PANTHER" id="PTHR43649:SF30">
    <property type="entry name" value="ABC TRANSPORTER SUBSTRATE-BINDING PROTEIN"/>
    <property type="match status" value="1"/>
</dbReference>
<feature type="signal peptide" evidence="1">
    <location>
        <begin position="1"/>
        <end position="21"/>
    </location>
</feature>
<organism evidence="2 3">
    <name type="scientific">Streptomyces boncukensis</name>
    <dbReference type="NCBI Taxonomy" id="2711219"/>
    <lineage>
        <taxon>Bacteria</taxon>
        <taxon>Bacillati</taxon>
        <taxon>Actinomycetota</taxon>
        <taxon>Actinomycetes</taxon>
        <taxon>Kitasatosporales</taxon>
        <taxon>Streptomycetaceae</taxon>
        <taxon>Streptomyces</taxon>
    </lineage>
</organism>
<proteinExistence type="predicted"/>
<dbReference type="RefSeq" id="WP_165300255.1">
    <property type="nucleotide sequence ID" value="NZ_JAAKZZ010000211.1"/>
</dbReference>
<dbReference type="PANTHER" id="PTHR43649">
    <property type="entry name" value="ARABINOSE-BINDING PROTEIN-RELATED"/>
    <property type="match status" value="1"/>
</dbReference>
<dbReference type="Pfam" id="PF01547">
    <property type="entry name" value="SBP_bac_1"/>
    <property type="match status" value="1"/>
</dbReference>
<name>A0A6G4X015_9ACTN</name>
<keyword evidence="1" id="KW-0732">Signal</keyword>
<reference evidence="2 3" key="1">
    <citation type="submission" date="2020-02" db="EMBL/GenBank/DDBJ databases">
        <title>Whole-genome analyses of novel actinobacteria.</title>
        <authorList>
            <person name="Sahin N."/>
            <person name="Tatar D."/>
        </authorList>
    </citation>
    <scope>NUCLEOTIDE SEQUENCE [LARGE SCALE GENOMIC DNA]</scope>
    <source>
        <strain evidence="2 3">SB3404</strain>
    </source>
</reference>
<dbReference type="InterPro" id="IPR006059">
    <property type="entry name" value="SBP"/>
</dbReference>
<evidence type="ECO:0000313" key="3">
    <source>
        <dbReference type="Proteomes" id="UP000477722"/>
    </source>
</evidence>
<dbReference type="SUPFAM" id="SSF53850">
    <property type="entry name" value="Periplasmic binding protein-like II"/>
    <property type="match status" value="1"/>
</dbReference>
<evidence type="ECO:0000313" key="2">
    <source>
        <dbReference type="EMBL" id="NGO70593.1"/>
    </source>
</evidence>
<feature type="chain" id="PRO_5026106027" evidence="1">
    <location>
        <begin position="22"/>
        <end position="441"/>
    </location>
</feature>
<keyword evidence="3" id="KW-1185">Reference proteome</keyword>
<gene>
    <name evidence="2" type="ORF">G5C65_20000</name>
</gene>
<dbReference type="InterPro" id="IPR050490">
    <property type="entry name" value="Bact_solute-bd_prot1"/>
</dbReference>
<dbReference type="AlphaFoldDB" id="A0A6G4X015"/>
<comment type="caution">
    <text evidence="2">The sequence shown here is derived from an EMBL/GenBank/DDBJ whole genome shotgun (WGS) entry which is preliminary data.</text>
</comment>
<accession>A0A6G4X015</accession>
<protein>
    <submittedName>
        <fullName evidence="2">Extracellular solute-binding protein</fullName>
    </submittedName>
</protein>
<dbReference type="EMBL" id="JAAKZZ010000211">
    <property type="protein sequence ID" value="NGO70593.1"/>
    <property type="molecule type" value="Genomic_DNA"/>
</dbReference>
<sequence>MIRSSTSRNRTRLLATGTACALALGLAACGDSDSGSGSDGPVTLEVWTGAQGADKAVKQFNAAHDDITLKYVKVPGDKMSNQLNNSHKAGDKDKSPCLIQSDNREGSMLMAQGVLKDISGELKGSEGKFSDGAIKALSIGGKTYGVPDGRQPIFTIFNRKVFDTAGLDYPKTWEEMIDAGKELRKGGVKIFNLAGEDPSTWMNMAWQAGARWYTVKGDSWKINFTDGHSEWAAGIMQQMLDEKLVSKISYADYAAMIQEYDAGKIASRQVSTWQLSSFEQQIRKTSGQWEPAPNFRAPGEARPSSAADTFGLMVPELCPHSEEAVKAAAWLATNDKPVDTMGSPKTAGWYPAVKDPGPHLDQVVPKKLMGDHADQAVPVIKKSANFAGGWQYGPNSKAMYEELADQWGKAMAGDITVAEILPHMQKWVVNDLKRRKVNVIG</sequence>
<evidence type="ECO:0000256" key="1">
    <source>
        <dbReference type="SAM" id="SignalP"/>
    </source>
</evidence>
<dbReference type="Gene3D" id="3.40.190.10">
    <property type="entry name" value="Periplasmic binding protein-like II"/>
    <property type="match status" value="1"/>
</dbReference>
<dbReference type="Proteomes" id="UP000477722">
    <property type="component" value="Unassembled WGS sequence"/>
</dbReference>